<feature type="domain" description="Vacuolar sorting protein Vps3844 C-terminal" evidence="3">
    <location>
        <begin position="243"/>
        <end position="339"/>
    </location>
</feature>
<evidence type="ECO:0000259" key="3">
    <source>
        <dbReference type="Pfam" id="PF12955"/>
    </source>
</evidence>
<feature type="signal peptide" evidence="2">
    <location>
        <begin position="1"/>
        <end position="17"/>
    </location>
</feature>
<accession>A0AAD4C0L1</accession>
<feature type="transmembrane region" description="Helical" evidence="1">
    <location>
        <begin position="305"/>
        <end position="329"/>
    </location>
</feature>
<keyword evidence="1" id="KW-1133">Transmembrane helix</keyword>
<dbReference type="EMBL" id="WHUW01000006">
    <property type="protein sequence ID" value="KAF8445068.1"/>
    <property type="molecule type" value="Genomic_DNA"/>
</dbReference>
<evidence type="ECO:0000256" key="1">
    <source>
        <dbReference type="SAM" id="Phobius"/>
    </source>
</evidence>
<dbReference type="InterPro" id="IPR024382">
    <property type="entry name" value="Vps3844_C"/>
</dbReference>
<protein>
    <recommendedName>
        <fullName evidence="3">Vacuolar sorting protein Vps3844 C-terminal domain-containing protein</fullName>
    </recommendedName>
</protein>
<keyword evidence="1" id="KW-0812">Transmembrane</keyword>
<reference evidence="4" key="2">
    <citation type="journal article" date="2020" name="Nat. Commun.">
        <title>Large-scale genome sequencing of mycorrhizal fungi provides insights into the early evolution of symbiotic traits.</title>
        <authorList>
            <person name="Miyauchi S."/>
            <person name="Kiss E."/>
            <person name="Kuo A."/>
            <person name="Drula E."/>
            <person name="Kohler A."/>
            <person name="Sanchez-Garcia M."/>
            <person name="Morin E."/>
            <person name="Andreopoulos B."/>
            <person name="Barry K.W."/>
            <person name="Bonito G."/>
            <person name="Buee M."/>
            <person name="Carver A."/>
            <person name="Chen C."/>
            <person name="Cichocki N."/>
            <person name="Clum A."/>
            <person name="Culley D."/>
            <person name="Crous P.W."/>
            <person name="Fauchery L."/>
            <person name="Girlanda M."/>
            <person name="Hayes R.D."/>
            <person name="Keri Z."/>
            <person name="LaButti K."/>
            <person name="Lipzen A."/>
            <person name="Lombard V."/>
            <person name="Magnuson J."/>
            <person name="Maillard F."/>
            <person name="Murat C."/>
            <person name="Nolan M."/>
            <person name="Ohm R.A."/>
            <person name="Pangilinan J."/>
            <person name="Pereira M.F."/>
            <person name="Perotto S."/>
            <person name="Peter M."/>
            <person name="Pfister S."/>
            <person name="Riley R."/>
            <person name="Sitrit Y."/>
            <person name="Stielow J.B."/>
            <person name="Szollosi G."/>
            <person name="Zifcakova L."/>
            <person name="Stursova M."/>
            <person name="Spatafora J.W."/>
            <person name="Tedersoo L."/>
            <person name="Vaario L.M."/>
            <person name="Yamada A."/>
            <person name="Yan M."/>
            <person name="Wang P."/>
            <person name="Xu J."/>
            <person name="Bruns T."/>
            <person name="Baldrian P."/>
            <person name="Vilgalys R."/>
            <person name="Dunand C."/>
            <person name="Henrissat B."/>
            <person name="Grigoriev I.V."/>
            <person name="Hibbett D."/>
            <person name="Nagy L.G."/>
            <person name="Martin F.M."/>
        </authorList>
    </citation>
    <scope>NUCLEOTIDE SEQUENCE</scope>
    <source>
        <strain evidence="4">BED1</strain>
    </source>
</reference>
<reference evidence="4" key="1">
    <citation type="submission" date="2019-10" db="EMBL/GenBank/DDBJ databases">
        <authorList>
            <consortium name="DOE Joint Genome Institute"/>
            <person name="Kuo A."/>
            <person name="Miyauchi S."/>
            <person name="Kiss E."/>
            <person name="Drula E."/>
            <person name="Kohler A."/>
            <person name="Sanchez-Garcia M."/>
            <person name="Andreopoulos B."/>
            <person name="Barry K.W."/>
            <person name="Bonito G."/>
            <person name="Buee M."/>
            <person name="Carver A."/>
            <person name="Chen C."/>
            <person name="Cichocki N."/>
            <person name="Clum A."/>
            <person name="Culley D."/>
            <person name="Crous P.W."/>
            <person name="Fauchery L."/>
            <person name="Girlanda M."/>
            <person name="Hayes R."/>
            <person name="Keri Z."/>
            <person name="LaButti K."/>
            <person name="Lipzen A."/>
            <person name="Lombard V."/>
            <person name="Magnuson J."/>
            <person name="Maillard F."/>
            <person name="Morin E."/>
            <person name="Murat C."/>
            <person name="Nolan M."/>
            <person name="Ohm R."/>
            <person name="Pangilinan J."/>
            <person name="Pereira M."/>
            <person name="Perotto S."/>
            <person name="Peter M."/>
            <person name="Riley R."/>
            <person name="Sitrit Y."/>
            <person name="Stielow B."/>
            <person name="Szollosi G."/>
            <person name="Zifcakova L."/>
            <person name="Stursova M."/>
            <person name="Spatafora J.W."/>
            <person name="Tedersoo L."/>
            <person name="Vaario L.-M."/>
            <person name="Yamada A."/>
            <person name="Yan M."/>
            <person name="Wang P."/>
            <person name="Xu J."/>
            <person name="Bruns T."/>
            <person name="Baldrian P."/>
            <person name="Vilgalys R."/>
            <person name="Henrissat B."/>
            <person name="Grigoriev I.V."/>
            <person name="Hibbett D."/>
            <person name="Nagy L.G."/>
            <person name="Martin F.M."/>
        </authorList>
    </citation>
    <scope>NUCLEOTIDE SEQUENCE</scope>
    <source>
        <strain evidence="4">BED1</strain>
    </source>
</reference>
<dbReference type="AlphaFoldDB" id="A0AAD4C0L1"/>
<dbReference type="GO" id="GO:0005783">
    <property type="term" value="C:endoplasmic reticulum"/>
    <property type="evidence" value="ECO:0007669"/>
    <property type="project" value="TreeGrafter"/>
</dbReference>
<dbReference type="PANTHER" id="PTHR36853">
    <property type="entry name" value="EXPRESSED PROTEIN"/>
    <property type="match status" value="1"/>
</dbReference>
<evidence type="ECO:0000313" key="5">
    <source>
        <dbReference type="Proteomes" id="UP001194468"/>
    </source>
</evidence>
<evidence type="ECO:0000256" key="2">
    <source>
        <dbReference type="SAM" id="SignalP"/>
    </source>
</evidence>
<dbReference type="PANTHER" id="PTHR36853:SF1">
    <property type="entry name" value="DUF3844 DOMAIN-CONTAINING PROTEIN"/>
    <property type="match status" value="1"/>
</dbReference>
<gene>
    <name evidence="4" type="ORF">L210DRAFT_3531880</name>
</gene>
<dbReference type="InterPro" id="IPR053065">
    <property type="entry name" value="Archenteron_Induction-Rel"/>
</dbReference>
<name>A0AAD4C0L1_BOLED</name>
<evidence type="ECO:0000313" key="4">
    <source>
        <dbReference type="EMBL" id="KAF8445068.1"/>
    </source>
</evidence>
<dbReference type="Pfam" id="PF12955">
    <property type="entry name" value="Vps3844_C"/>
    <property type="match status" value="1"/>
</dbReference>
<proteinExistence type="predicted"/>
<feature type="chain" id="PRO_5042228086" description="Vacuolar sorting protein Vps3844 C-terminal domain-containing protein" evidence="2">
    <location>
        <begin position="18"/>
        <end position="349"/>
    </location>
</feature>
<dbReference type="Proteomes" id="UP001194468">
    <property type="component" value="Unassembled WGS sequence"/>
</dbReference>
<comment type="caution">
    <text evidence="4">The sequence shown here is derived from an EMBL/GenBank/DDBJ whole genome shotgun (WGS) entry which is preliminary data.</text>
</comment>
<keyword evidence="1" id="KW-0472">Membrane</keyword>
<organism evidence="4 5">
    <name type="scientific">Boletus edulis BED1</name>
    <dbReference type="NCBI Taxonomy" id="1328754"/>
    <lineage>
        <taxon>Eukaryota</taxon>
        <taxon>Fungi</taxon>
        <taxon>Dikarya</taxon>
        <taxon>Basidiomycota</taxon>
        <taxon>Agaricomycotina</taxon>
        <taxon>Agaricomycetes</taxon>
        <taxon>Agaricomycetidae</taxon>
        <taxon>Boletales</taxon>
        <taxon>Boletineae</taxon>
        <taxon>Boletaceae</taxon>
        <taxon>Boletoideae</taxon>
        <taxon>Boletus</taxon>
    </lineage>
</organism>
<sequence length="349" mass="37557">MYRLLATFNIFLGLSRAATVFLHPQDSIPPRLSPQQANLVLAAHLGLEQFEVVHQPSRLDYLFRERDFVGQGDQSALLLLIDETYARDIVPSAFQPSFSFSEPSSDALVFSLKTCHRRASHVYAHVAGEPVIPSHGIPRTLDMFSTPTPANEAFLAEISTLVNYLDAIPSSDHFAALEVTGISKLAASYGRSSEHYKFAADTLRATIEAILADKSVRLALVTYAPSAVEVTRSLQPVKALSSCFSSLFTCAEATNSCSGHGQCTNVTRAGQECFVCACATTVSNAGKVQNWAGEKCERRDVSGPFVLITGTVITLILLMGGSVSLLYAINDEQLPSILAGGVAGGVRRE</sequence>
<keyword evidence="5" id="KW-1185">Reference proteome</keyword>
<keyword evidence="2" id="KW-0732">Signal</keyword>